<comment type="caution">
    <text evidence="12">Lacks conserved residue(s) required for the propagation of feature annotation.</text>
</comment>
<evidence type="ECO:0000256" key="2">
    <source>
        <dbReference type="ARBA" id="ARBA00012035"/>
    </source>
</evidence>
<feature type="binding site" evidence="12">
    <location>
        <begin position="14"/>
        <end position="16"/>
    </location>
    <ligand>
        <name>substrate</name>
    </ligand>
</feature>
<feature type="binding site" evidence="12">
    <location>
        <position position="294"/>
    </location>
    <ligand>
        <name>K(+)</name>
        <dbReference type="ChEBI" id="CHEBI:29103"/>
    </ligand>
</feature>
<feature type="binding site" evidence="12">
    <location>
        <position position="290"/>
    </location>
    <ligand>
        <name>K(+)</name>
        <dbReference type="ChEBI" id="CHEBI:29103"/>
    </ligand>
</feature>
<dbReference type="PROSITE" id="PS00584">
    <property type="entry name" value="PFKB_KINASES_2"/>
    <property type="match status" value="1"/>
</dbReference>
<feature type="binding site" evidence="12">
    <location>
        <position position="249"/>
    </location>
    <ligand>
        <name>K(+)</name>
        <dbReference type="ChEBI" id="CHEBI:29103"/>
    </ligand>
</feature>
<evidence type="ECO:0000256" key="5">
    <source>
        <dbReference type="ARBA" id="ARBA00022723"/>
    </source>
</evidence>
<comment type="similarity">
    <text evidence="1">Belongs to the carbohydrate kinase pfkB family.</text>
</comment>
<dbReference type="AlphaFoldDB" id="A0A4R6WSU1"/>
<gene>
    <name evidence="12" type="primary">rbsK</name>
    <name evidence="14" type="ORF">CLV99_1246</name>
</gene>
<dbReference type="GO" id="GO:0004747">
    <property type="term" value="F:ribokinase activity"/>
    <property type="evidence" value="ECO:0007669"/>
    <property type="project" value="UniProtKB-UniRule"/>
</dbReference>
<keyword evidence="7 12" id="KW-0418">Kinase</keyword>
<keyword evidence="15" id="KW-1185">Reference proteome</keyword>
<dbReference type="HAMAP" id="MF_01987">
    <property type="entry name" value="Ribokinase"/>
    <property type="match status" value="1"/>
</dbReference>
<feature type="active site" description="Proton acceptor" evidence="12">
    <location>
        <position position="255"/>
    </location>
</feature>
<keyword evidence="12" id="KW-0963">Cytoplasm</keyword>
<comment type="caution">
    <text evidence="14">The sequence shown here is derived from an EMBL/GenBank/DDBJ whole genome shotgun (WGS) entry which is preliminary data.</text>
</comment>
<dbReference type="InterPro" id="IPR002139">
    <property type="entry name" value="Ribo/fructo_kinase"/>
</dbReference>
<evidence type="ECO:0000256" key="8">
    <source>
        <dbReference type="ARBA" id="ARBA00022840"/>
    </source>
</evidence>
<dbReference type="EMBL" id="SNYV01000011">
    <property type="protein sequence ID" value="TDQ79796.1"/>
    <property type="molecule type" value="Genomic_DNA"/>
</dbReference>
<dbReference type="RefSeq" id="WP_133583560.1">
    <property type="nucleotide sequence ID" value="NZ_SNYV01000011.1"/>
</dbReference>
<evidence type="ECO:0000256" key="1">
    <source>
        <dbReference type="ARBA" id="ARBA00005380"/>
    </source>
</evidence>
<dbReference type="SUPFAM" id="SSF53613">
    <property type="entry name" value="Ribokinase-like"/>
    <property type="match status" value="1"/>
</dbReference>
<evidence type="ECO:0000256" key="6">
    <source>
        <dbReference type="ARBA" id="ARBA00022741"/>
    </source>
</evidence>
<dbReference type="GO" id="GO:0005524">
    <property type="term" value="F:ATP binding"/>
    <property type="evidence" value="ECO:0007669"/>
    <property type="project" value="UniProtKB-UniRule"/>
</dbReference>
<feature type="binding site" evidence="12">
    <location>
        <position position="251"/>
    </location>
    <ligand>
        <name>K(+)</name>
        <dbReference type="ChEBI" id="CHEBI:29103"/>
    </ligand>
</feature>
<evidence type="ECO:0000256" key="10">
    <source>
        <dbReference type="ARBA" id="ARBA00022958"/>
    </source>
</evidence>
<dbReference type="GO" id="GO:0005829">
    <property type="term" value="C:cytosol"/>
    <property type="evidence" value="ECO:0007669"/>
    <property type="project" value="TreeGrafter"/>
</dbReference>
<dbReference type="PRINTS" id="PR00990">
    <property type="entry name" value="RIBOKINASE"/>
</dbReference>
<reference evidence="14 15" key="1">
    <citation type="submission" date="2019-03" db="EMBL/GenBank/DDBJ databases">
        <title>Genomic Encyclopedia of Archaeal and Bacterial Type Strains, Phase II (KMG-II): from individual species to whole genera.</title>
        <authorList>
            <person name="Goeker M."/>
        </authorList>
    </citation>
    <scope>NUCLEOTIDE SEQUENCE [LARGE SCALE GENOMIC DNA]</scope>
    <source>
        <strain evidence="14 15">DSM 28353</strain>
    </source>
</reference>
<dbReference type="EC" id="2.7.1.15" evidence="2 12"/>
<dbReference type="CDD" id="cd01174">
    <property type="entry name" value="ribokinase"/>
    <property type="match status" value="1"/>
</dbReference>
<dbReference type="UniPathway" id="UPA00916">
    <property type="reaction ID" value="UER00889"/>
</dbReference>
<evidence type="ECO:0000313" key="15">
    <source>
        <dbReference type="Proteomes" id="UP000295292"/>
    </source>
</evidence>
<organism evidence="14 15">
    <name type="scientific">Sphingobacterium yanglingense</name>
    <dbReference type="NCBI Taxonomy" id="1437280"/>
    <lineage>
        <taxon>Bacteria</taxon>
        <taxon>Pseudomonadati</taxon>
        <taxon>Bacteroidota</taxon>
        <taxon>Sphingobacteriia</taxon>
        <taxon>Sphingobacteriales</taxon>
        <taxon>Sphingobacteriaceae</taxon>
        <taxon>Sphingobacterium</taxon>
    </lineage>
</organism>
<keyword evidence="11 12" id="KW-0119">Carbohydrate metabolism</keyword>
<comment type="similarity">
    <text evidence="12">Belongs to the carbohydrate kinase PfkB family. Ribokinase subfamily.</text>
</comment>
<dbReference type="OrthoDB" id="9775849at2"/>
<dbReference type="Pfam" id="PF00294">
    <property type="entry name" value="PfkB"/>
    <property type="match status" value="1"/>
</dbReference>
<comment type="subunit">
    <text evidence="12">Homodimer.</text>
</comment>
<feature type="binding site" evidence="12">
    <location>
        <begin position="42"/>
        <end position="46"/>
    </location>
    <ligand>
        <name>substrate</name>
    </ligand>
</feature>
<keyword evidence="4 12" id="KW-0808">Transferase</keyword>
<keyword evidence="5 12" id="KW-0479">Metal-binding</keyword>
<dbReference type="InterPro" id="IPR002173">
    <property type="entry name" value="Carboh/pur_kinase_PfkB_CS"/>
</dbReference>
<dbReference type="InterPro" id="IPR029056">
    <property type="entry name" value="Ribokinase-like"/>
</dbReference>
<comment type="cofactor">
    <cofactor evidence="12">
        <name>Mg(2+)</name>
        <dbReference type="ChEBI" id="CHEBI:18420"/>
    </cofactor>
    <text evidence="12">Requires a divalent cation, most likely magnesium in vivo, as an electrophilic catalyst to aid phosphoryl group transfer. It is the chelate of the metal and the nucleotide that is the actual substrate.</text>
</comment>
<dbReference type="InterPro" id="IPR011611">
    <property type="entry name" value="PfkB_dom"/>
</dbReference>
<keyword evidence="10 12" id="KW-0630">Potassium</keyword>
<keyword evidence="9 12" id="KW-0460">Magnesium</keyword>
<feature type="domain" description="Carbohydrate kinase PfkB" evidence="13">
    <location>
        <begin position="5"/>
        <end position="297"/>
    </location>
</feature>
<feature type="binding site" evidence="12">
    <location>
        <position position="187"/>
    </location>
    <ligand>
        <name>ATP</name>
        <dbReference type="ChEBI" id="CHEBI:30616"/>
    </ligand>
</feature>
<evidence type="ECO:0000256" key="9">
    <source>
        <dbReference type="ARBA" id="ARBA00022842"/>
    </source>
</evidence>
<feature type="binding site" evidence="12">
    <location>
        <begin position="254"/>
        <end position="255"/>
    </location>
    <ligand>
        <name>ATP</name>
        <dbReference type="ChEBI" id="CHEBI:30616"/>
    </ligand>
</feature>
<comment type="catalytic activity">
    <reaction evidence="12">
        <text>D-ribose + ATP = D-ribose 5-phosphate + ADP + H(+)</text>
        <dbReference type="Rhea" id="RHEA:13697"/>
        <dbReference type="ChEBI" id="CHEBI:15378"/>
        <dbReference type="ChEBI" id="CHEBI:30616"/>
        <dbReference type="ChEBI" id="CHEBI:47013"/>
        <dbReference type="ChEBI" id="CHEBI:78346"/>
        <dbReference type="ChEBI" id="CHEBI:456216"/>
        <dbReference type="EC" id="2.7.1.15"/>
    </reaction>
</comment>
<dbReference type="PANTHER" id="PTHR10584">
    <property type="entry name" value="SUGAR KINASE"/>
    <property type="match status" value="1"/>
</dbReference>
<dbReference type="InterPro" id="IPR011877">
    <property type="entry name" value="Ribokinase"/>
</dbReference>
<dbReference type="PANTHER" id="PTHR10584:SF166">
    <property type="entry name" value="RIBOKINASE"/>
    <property type="match status" value="1"/>
</dbReference>
<dbReference type="GO" id="GO:0019303">
    <property type="term" value="P:D-ribose catabolic process"/>
    <property type="evidence" value="ECO:0007669"/>
    <property type="project" value="UniProtKB-UniRule"/>
</dbReference>
<evidence type="ECO:0000256" key="11">
    <source>
        <dbReference type="ARBA" id="ARBA00023277"/>
    </source>
</evidence>
<keyword evidence="8 12" id="KW-0067">ATP-binding</keyword>
<evidence type="ECO:0000256" key="4">
    <source>
        <dbReference type="ARBA" id="ARBA00022679"/>
    </source>
</evidence>
<dbReference type="NCBIfam" id="NF008353">
    <property type="entry name" value="PRK11142.1"/>
    <property type="match status" value="1"/>
</dbReference>
<evidence type="ECO:0000259" key="13">
    <source>
        <dbReference type="Pfam" id="PF00294"/>
    </source>
</evidence>
<dbReference type="GO" id="GO:0046872">
    <property type="term" value="F:metal ion binding"/>
    <property type="evidence" value="ECO:0007669"/>
    <property type="project" value="UniProtKB-KW"/>
</dbReference>
<dbReference type="Gene3D" id="3.40.1190.20">
    <property type="match status" value="1"/>
</dbReference>
<evidence type="ECO:0000313" key="14">
    <source>
        <dbReference type="EMBL" id="TDQ79796.1"/>
    </source>
</evidence>
<name>A0A4R6WSU1_9SPHI</name>
<dbReference type="Proteomes" id="UP000295292">
    <property type="component" value="Unassembled WGS sequence"/>
</dbReference>
<comment type="subcellular location">
    <subcellularLocation>
        <location evidence="12">Cytoplasm</location>
    </subcellularLocation>
</comment>
<sequence>MFIEKKIVVVGSTNTDMVVKTERFPNPGETVLGGEFLMNLGGKGANQAVAAARLGADVHFITRVGDDLFGQEAIKQLRNENIDVSGIGVDRGENSGVALITIDKNAENNIVVASGANAKLSFEDDTVLKKAINSETIVLVQLEIPQRSIEQVCHHAKEVGAVVVLNPAPASMLSDFILQTIDIVTPNQQEAEALSGIAVTDVDSAKRAAMKIHSLGPRVVIITMGAAGAFLYSAEESAFVDAYKVKAIDTTAAGDVFNGALVVGLSKGETPVRAMELASRAAAIAVTRIGAQQSAPTLSEVKSFFA</sequence>
<feature type="binding site" evidence="12">
    <location>
        <position position="285"/>
    </location>
    <ligand>
        <name>K(+)</name>
        <dbReference type="ChEBI" id="CHEBI:29103"/>
    </ligand>
</feature>
<accession>A0A4R6WSU1</accession>
<feature type="binding site" evidence="12">
    <location>
        <position position="143"/>
    </location>
    <ligand>
        <name>substrate</name>
    </ligand>
</feature>
<comment type="pathway">
    <text evidence="12">Carbohydrate metabolism; D-ribose degradation; D-ribose 5-phosphate from beta-D-ribopyranose: step 2/2.</text>
</comment>
<proteinExistence type="inferred from homology"/>
<evidence type="ECO:0000256" key="12">
    <source>
        <dbReference type="HAMAP-Rule" id="MF_01987"/>
    </source>
</evidence>
<feature type="binding site" evidence="12">
    <location>
        <position position="288"/>
    </location>
    <ligand>
        <name>K(+)</name>
        <dbReference type="ChEBI" id="CHEBI:29103"/>
    </ligand>
</feature>
<evidence type="ECO:0000256" key="7">
    <source>
        <dbReference type="ARBA" id="ARBA00022777"/>
    </source>
</evidence>
<comment type="activity regulation">
    <text evidence="12">Activated by a monovalent cation that binds near, but not in, the active site. The most likely occupant of the site in vivo is potassium. Ion binding induces a conformational change that may alter substrate affinity.</text>
</comment>
<feature type="binding site" evidence="12">
    <location>
        <begin position="223"/>
        <end position="228"/>
    </location>
    <ligand>
        <name>ATP</name>
        <dbReference type="ChEBI" id="CHEBI:30616"/>
    </ligand>
</feature>
<comment type="function">
    <text evidence="12">Catalyzes the phosphorylation of ribose at O-5 in a reaction requiring ATP and magnesium. The resulting D-ribose-5-phosphate can then be used either for sythesis of nucleotides, histidine, and tryptophan, or as a component of the pentose phosphate pathway.</text>
</comment>
<evidence type="ECO:0000256" key="3">
    <source>
        <dbReference type="ARBA" id="ARBA00016943"/>
    </source>
</evidence>
<dbReference type="NCBIfam" id="TIGR02152">
    <property type="entry name" value="D_ribokin_bact"/>
    <property type="match status" value="1"/>
</dbReference>
<keyword evidence="6 12" id="KW-0547">Nucleotide-binding</keyword>
<protein>
    <recommendedName>
        <fullName evidence="3 12">Ribokinase</fullName>
        <shortName evidence="12">RK</shortName>
        <ecNumber evidence="2 12">2.7.1.15</ecNumber>
    </recommendedName>
</protein>
<feature type="binding site" evidence="12">
    <location>
        <position position="255"/>
    </location>
    <ligand>
        <name>substrate</name>
    </ligand>
</feature>